<keyword evidence="1" id="KW-0472">Membrane</keyword>
<keyword evidence="1" id="KW-0812">Transmembrane</keyword>
<dbReference type="AlphaFoldDB" id="A0A0R1XDZ5"/>
<evidence type="ECO:0000256" key="1">
    <source>
        <dbReference type="SAM" id="Phobius"/>
    </source>
</evidence>
<accession>A0A0R1XDZ5</accession>
<sequence length="66" mass="7449">MFNIFPKSFIKNLVLCNCGLIIAMIAYDLLILLVPLIRITFLTAIITLLIVNIVIPGLKYIHLHLS</sequence>
<name>A0A0R1XDZ5_9LACO</name>
<dbReference type="EMBL" id="AZGM01000087">
    <property type="protein sequence ID" value="KRM26363.1"/>
    <property type="molecule type" value="Genomic_DNA"/>
</dbReference>
<feature type="transmembrane region" description="Helical" evidence="1">
    <location>
        <begin position="39"/>
        <end position="61"/>
    </location>
</feature>
<dbReference type="Proteomes" id="UP000051412">
    <property type="component" value="Unassembled WGS sequence"/>
</dbReference>
<dbReference type="STRING" id="1423782.FD32_GL000483"/>
<reference evidence="2 3" key="1">
    <citation type="journal article" date="2015" name="Genome Announc.">
        <title>Expanding the biotechnology potential of lactobacilli through comparative genomics of 213 strains and associated genera.</title>
        <authorList>
            <person name="Sun Z."/>
            <person name="Harris H.M."/>
            <person name="McCann A."/>
            <person name="Guo C."/>
            <person name="Argimon S."/>
            <person name="Zhang W."/>
            <person name="Yang X."/>
            <person name="Jeffery I.B."/>
            <person name="Cooney J.C."/>
            <person name="Kagawa T.F."/>
            <person name="Liu W."/>
            <person name="Song Y."/>
            <person name="Salvetti E."/>
            <person name="Wrobel A."/>
            <person name="Rasinkangas P."/>
            <person name="Parkhill J."/>
            <person name="Rea M.C."/>
            <person name="O'Sullivan O."/>
            <person name="Ritari J."/>
            <person name="Douillard F.P."/>
            <person name="Paul Ross R."/>
            <person name="Yang R."/>
            <person name="Briner A.E."/>
            <person name="Felis G.E."/>
            <person name="de Vos W.M."/>
            <person name="Barrangou R."/>
            <person name="Klaenhammer T.R."/>
            <person name="Caufield P.W."/>
            <person name="Cui Y."/>
            <person name="Zhang H."/>
            <person name="O'Toole P.W."/>
        </authorList>
    </citation>
    <scope>NUCLEOTIDE SEQUENCE [LARGE SCALE GENOMIC DNA]</scope>
    <source>
        <strain evidence="2 3">DSM 6035</strain>
    </source>
</reference>
<dbReference type="RefSeq" id="WP_047770199.1">
    <property type="nucleotide sequence ID" value="NZ_AZGM01000087.1"/>
</dbReference>
<comment type="caution">
    <text evidence="2">The sequence shown here is derived from an EMBL/GenBank/DDBJ whole genome shotgun (WGS) entry which is preliminary data.</text>
</comment>
<protein>
    <submittedName>
        <fullName evidence="2">Uncharacterized protein</fullName>
    </submittedName>
</protein>
<keyword evidence="3" id="KW-1185">Reference proteome</keyword>
<evidence type="ECO:0000313" key="2">
    <source>
        <dbReference type="EMBL" id="KRM26363.1"/>
    </source>
</evidence>
<proteinExistence type="predicted"/>
<keyword evidence="1" id="KW-1133">Transmembrane helix</keyword>
<feature type="transmembrane region" description="Helical" evidence="1">
    <location>
        <begin position="12"/>
        <end position="33"/>
    </location>
</feature>
<evidence type="ECO:0000313" key="3">
    <source>
        <dbReference type="Proteomes" id="UP000051412"/>
    </source>
</evidence>
<dbReference type="PATRIC" id="fig|1423782.4.peg.495"/>
<gene>
    <name evidence="2" type="ORF">FD32_GL000483</name>
</gene>
<organism evidence="2 3">
    <name type="scientific">Limosilactobacillus panis DSM 6035</name>
    <dbReference type="NCBI Taxonomy" id="1423782"/>
    <lineage>
        <taxon>Bacteria</taxon>
        <taxon>Bacillati</taxon>
        <taxon>Bacillota</taxon>
        <taxon>Bacilli</taxon>
        <taxon>Lactobacillales</taxon>
        <taxon>Lactobacillaceae</taxon>
        <taxon>Limosilactobacillus</taxon>
    </lineage>
</organism>